<keyword evidence="2" id="KW-1185">Reference proteome</keyword>
<evidence type="ECO:0000313" key="3">
    <source>
        <dbReference type="WBParaSite" id="PDA_v2.g3470.t1"/>
    </source>
</evidence>
<reference evidence="3" key="1">
    <citation type="submission" date="2022-11" db="UniProtKB">
        <authorList>
            <consortium name="WormBaseParasite"/>
        </authorList>
    </citation>
    <scope>IDENTIFICATION</scope>
</reference>
<dbReference type="AlphaFoldDB" id="A0A914QIR6"/>
<organism evidence="2 3">
    <name type="scientific">Panagrolaimus davidi</name>
    <dbReference type="NCBI Taxonomy" id="227884"/>
    <lineage>
        <taxon>Eukaryota</taxon>
        <taxon>Metazoa</taxon>
        <taxon>Ecdysozoa</taxon>
        <taxon>Nematoda</taxon>
        <taxon>Chromadorea</taxon>
        <taxon>Rhabditida</taxon>
        <taxon>Tylenchina</taxon>
        <taxon>Panagrolaimomorpha</taxon>
        <taxon>Panagrolaimoidea</taxon>
        <taxon>Panagrolaimidae</taxon>
        <taxon>Panagrolaimus</taxon>
    </lineage>
</organism>
<feature type="region of interest" description="Disordered" evidence="1">
    <location>
        <begin position="1"/>
        <end position="22"/>
    </location>
</feature>
<protein>
    <submittedName>
        <fullName evidence="3">Uncharacterized protein</fullName>
    </submittedName>
</protein>
<evidence type="ECO:0000313" key="2">
    <source>
        <dbReference type="Proteomes" id="UP000887578"/>
    </source>
</evidence>
<sequence length="207" mass="23935">MDKNGSVNQQPSTSTHAPSSNETIESFARANNLSLISIQNMIYHIITDTNLFATLVESNKQALPNLRLTRSKWKEIQQKVETNVEITLNPVEAPRTFLDIEYNENDEDEDPEYIPDNYGNDIDFEFFPDDFLEELPPEPVYHSHTDTNYLNFVQSVFDENAFVEDDDENDEDFHIPSPSNNELSDPEEEEFINDRTTKISSKFLLSF</sequence>
<accession>A0A914QIR6</accession>
<dbReference type="Proteomes" id="UP000887578">
    <property type="component" value="Unplaced"/>
</dbReference>
<feature type="region of interest" description="Disordered" evidence="1">
    <location>
        <begin position="166"/>
        <end position="190"/>
    </location>
</feature>
<evidence type="ECO:0000256" key="1">
    <source>
        <dbReference type="SAM" id="MobiDB-lite"/>
    </source>
</evidence>
<dbReference type="WBParaSite" id="PDA_v2.g3470.t1">
    <property type="protein sequence ID" value="PDA_v2.g3470.t1"/>
    <property type="gene ID" value="PDA_v2.g3470"/>
</dbReference>
<name>A0A914QIR6_9BILA</name>
<proteinExistence type="predicted"/>